<reference evidence="2" key="1">
    <citation type="submission" date="2016-10" db="EMBL/GenBank/DDBJ databases">
        <authorList>
            <person name="Benchimol M."/>
            <person name="Almeida L.G."/>
            <person name="Vasconcelos A.T."/>
            <person name="Perreira-Neves A."/>
            <person name="Rosa I.A."/>
            <person name="Tasca T."/>
            <person name="Bogo M.R."/>
            <person name="de Souza W."/>
        </authorList>
    </citation>
    <scope>NUCLEOTIDE SEQUENCE [LARGE SCALE GENOMIC DNA]</scope>
    <source>
        <strain evidence="2">K</strain>
    </source>
</reference>
<comment type="caution">
    <text evidence="2">The sequence shown here is derived from an EMBL/GenBank/DDBJ whole genome shotgun (WGS) entry which is preliminary data.</text>
</comment>
<dbReference type="VEuPathDB" id="TrichDB:TRFO_17906"/>
<keyword evidence="1" id="KW-1133">Transmembrane helix</keyword>
<accession>A0A1J4KMF3</accession>
<organism evidence="2 3">
    <name type="scientific">Tritrichomonas foetus</name>
    <dbReference type="NCBI Taxonomy" id="1144522"/>
    <lineage>
        <taxon>Eukaryota</taxon>
        <taxon>Metamonada</taxon>
        <taxon>Parabasalia</taxon>
        <taxon>Tritrichomonadida</taxon>
        <taxon>Tritrichomonadidae</taxon>
        <taxon>Tritrichomonas</taxon>
    </lineage>
</organism>
<name>A0A1J4KMF3_9EUKA</name>
<keyword evidence="3" id="KW-1185">Reference proteome</keyword>
<evidence type="ECO:0000313" key="3">
    <source>
        <dbReference type="Proteomes" id="UP000179807"/>
    </source>
</evidence>
<feature type="transmembrane region" description="Helical" evidence="1">
    <location>
        <begin position="305"/>
        <end position="327"/>
    </location>
</feature>
<dbReference type="Proteomes" id="UP000179807">
    <property type="component" value="Unassembled WGS sequence"/>
</dbReference>
<sequence length="382" mass="43863">MFRNKDNQYLLNFLSKELATNHHKKKWCLIFKGYLAIIKFIDRKMLLAIILFQRVSANCTYFINSGVWISNFRVTTTNKDDEICINISSHPFFIIFGEMPQNLKYYEYRSFNDTKRLDLYHSGTGELLPSYMRIQYPFASITISCPSGCTVSFSYGTLPSMCKTGIFFTNFRKSQISLSSVFQYEKSLASNDDKCIMFTARQIQNFNIDLNIDGTLLIYRNIYEYDIKYGIKEFFYSVNATFHPTIFRILLGNSTRSQSVSITIDNDSPSPFNEFNSFFDPINRSNAPCPETEPCNIFQIIDFELVAIIIAFLISSIIVLVALFYVLSITFCPSFVSKGSIDENKEAQTSLSPDNLMPMKGNELKGYFAMDPILRPPADSSF</sequence>
<dbReference type="RefSeq" id="XP_068365458.1">
    <property type="nucleotide sequence ID" value="XM_068499862.1"/>
</dbReference>
<gene>
    <name evidence="2" type="ORF">TRFO_17906</name>
</gene>
<dbReference type="EMBL" id="MLAK01000566">
    <property type="protein sequence ID" value="OHT12322.1"/>
    <property type="molecule type" value="Genomic_DNA"/>
</dbReference>
<keyword evidence="1" id="KW-0472">Membrane</keyword>
<dbReference type="AlphaFoldDB" id="A0A1J4KMF3"/>
<proteinExistence type="predicted"/>
<evidence type="ECO:0000313" key="2">
    <source>
        <dbReference type="EMBL" id="OHT12322.1"/>
    </source>
</evidence>
<keyword evidence="1" id="KW-0812">Transmembrane</keyword>
<protein>
    <submittedName>
        <fullName evidence="2">Uncharacterized protein</fullName>
    </submittedName>
</protein>
<dbReference type="GeneID" id="94834566"/>
<evidence type="ECO:0000256" key="1">
    <source>
        <dbReference type="SAM" id="Phobius"/>
    </source>
</evidence>